<accession>A0A1Y1ZGM2</accession>
<sequence>MNNSSSEHSHKGHSSPWPIIYLTSALHPLRRSVLLSALLPFSSYHRVTKVVDRPCRWGPKTSSLRHGRSATWNSKTSFGSLAARPRSSSGARLTHSFAVPELRYSHPGNRIRILFTLTFGDFPHKRYWTGLEASKSGGFCVRKWRPPSQKFLGTGKSWICGQPKFISYPT</sequence>
<evidence type="ECO:0000313" key="1">
    <source>
        <dbReference type="EMBL" id="ORY09314.1"/>
    </source>
</evidence>
<organism evidence="1 2">
    <name type="scientific">Clohesyomyces aquaticus</name>
    <dbReference type="NCBI Taxonomy" id="1231657"/>
    <lineage>
        <taxon>Eukaryota</taxon>
        <taxon>Fungi</taxon>
        <taxon>Dikarya</taxon>
        <taxon>Ascomycota</taxon>
        <taxon>Pezizomycotina</taxon>
        <taxon>Dothideomycetes</taxon>
        <taxon>Pleosporomycetidae</taxon>
        <taxon>Pleosporales</taxon>
        <taxon>Lindgomycetaceae</taxon>
        <taxon>Clohesyomyces</taxon>
    </lineage>
</organism>
<keyword evidence="2" id="KW-1185">Reference proteome</keyword>
<comment type="caution">
    <text evidence="1">The sequence shown here is derived from an EMBL/GenBank/DDBJ whole genome shotgun (WGS) entry which is preliminary data.</text>
</comment>
<dbReference type="EMBL" id="MCFA01000088">
    <property type="protein sequence ID" value="ORY09314.1"/>
    <property type="molecule type" value="Genomic_DNA"/>
</dbReference>
<name>A0A1Y1ZGM2_9PLEO</name>
<reference evidence="1 2" key="1">
    <citation type="submission" date="2016-07" db="EMBL/GenBank/DDBJ databases">
        <title>Pervasive Adenine N6-methylation of Active Genes in Fungi.</title>
        <authorList>
            <consortium name="DOE Joint Genome Institute"/>
            <person name="Mondo S.J."/>
            <person name="Dannebaum R.O."/>
            <person name="Kuo R.C."/>
            <person name="Labutti K."/>
            <person name="Haridas S."/>
            <person name="Kuo A."/>
            <person name="Salamov A."/>
            <person name="Ahrendt S.R."/>
            <person name="Lipzen A."/>
            <person name="Sullivan W."/>
            <person name="Andreopoulos W.B."/>
            <person name="Clum A."/>
            <person name="Lindquist E."/>
            <person name="Daum C."/>
            <person name="Ramamoorthy G.K."/>
            <person name="Gryganskyi A."/>
            <person name="Culley D."/>
            <person name="Magnuson J.K."/>
            <person name="James T.Y."/>
            <person name="O'Malley M.A."/>
            <person name="Stajich J.E."/>
            <person name="Spatafora J.W."/>
            <person name="Visel A."/>
            <person name="Grigoriev I.V."/>
        </authorList>
    </citation>
    <scope>NUCLEOTIDE SEQUENCE [LARGE SCALE GENOMIC DNA]</scope>
    <source>
        <strain evidence="1 2">CBS 115471</strain>
    </source>
</reference>
<evidence type="ECO:0000313" key="2">
    <source>
        <dbReference type="Proteomes" id="UP000193144"/>
    </source>
</evidence>
<protein>
    <submittedName>
        <fullName evidence="1">Uncharacterized protein</fullName>
    </submittedName>
</protein>
<proteinExistence type="predicted"/>
<gene>
    <name evidence="1" type="ORF">BCR34DRAFT_568680</name>
</gene>
<dbReference type="AlphaFoldDB" id="A0A1Y1ZGM2"/>
<dbReference type="Proteomes" id="UP000193144">
    <property type="component" value="Unassembled WGS sequence"/>
</dbReference>